<proteinExistence type="predicted"/>
<dbReference type="Pfam" id="PF13699">
    <property type="entry name" value="eCIS_core"/>
    <property type="match status" value="1"/>
</dbReference>
<dbReference type="InterPro" id="IPR025295">
    <property type="entry name" value="eCIS_core_dom"/>
</dbReference>
<feature type="compositionally biased region" description="Basic and acidic residues" evidence="1">
    <location>
        <begin position="274"/>
        <end position="295"/>
    </location>
</feature>
<feature type="domain" description="eCIS core" evidence="2">
    <location>
        <begin position="42"/>
        <end position="116"/>
    </location>
</feature>
<gene>
    <name evidence="3" type="ORF">GUY60_02720</name>
</gene>
<organism evidence="3 4">
    <name type="scientific">Streptomyces boluensis</name>
    <dbReference type="NCBI Taxonomy" id="1775135"/>
    <lineage>
        <taxon>Bacteria</taxon>
        <taxon>Bacillati</taxon>
        <taxon>Actinomycetota</taxon>
        <taxon>Actinomycetes</taxon>
        <taxon>Kitasatosporales</taxon>
        <taxon>Streptomycetaceae</taxon>
        <taxon>Streptomyces</taxon>
    </lineage>
</organism>
<dbReference type="Proteomes" id="UP000598297">
    <property type="component" value="Unassembled WGS sequence"/>
</dbReference>
<protein>
    <submittedName>
        <fullName evidence="3">DUF4157 domain-containing protein</fullName>
    </submittedName>
</protein>
<feature type="compositionally biased region" description="Basic and acidic residues" evidence="1">
    <location>
        <begin position="336"/>
        <end position="347"/>
    </location>
</feature>
<evidence type="ECO:0000313" key="4">
    <source>
        <dbReference type="Proteomes" id="UP000598297"/>
    </source>
</evidence>
<name>A0A964ULM4_9ACTN</name>
<feature type="compositionally biased region" description="Low complexity" evidence="1">
    <location>
        <begin position="307"/>
        <end position="318"/>
    </location>
</feature>
<feature type="compositionally biased region" description="Basic and acidic residues" evidence="1">
    <location>
        <begin position="404"/>
        <end position="494"/>
    </location>
</feature>
<sequence>MTIEPAQAQSAHDDRSKRRKQRKARREQVPEPKNIVSGAGQPLDLSVRRDLEEQLGHDLGNIRLHTDRDANALTDMLGADAVAVGQEIFFREGAYQPGTSEGQALLAHELLHTIQNPYGHGPLAAGRELGAVSLPHEAAEQEAESAAQALTRGEQVEEVGPEPQTPAWMRYATVDADRTRLERADPASLIDRLANTILRTLRADPEDRSKRTRIQLMRLPEELEDAVLDRLEDRLLSSEHERLLDLFDAAERDDDLGPGSPLLAPDLAPDAAEELNRERETEQRKATEEEQDKARPATAAGPEKEQASTSSGSAEGSTPQNDTSGSPQGGNSGKKSGKESGRPDGSKEPGPQTGGDASRPRGDGEQPEGPAAQSEKKDEQQADGGGKGEKGAAEGKDGQAQQEQGEKERQQKDQLEKKDGGDRAEGKKADEKGREDAAQKEAAGREAEGEQKDAEKQREKNAETAESKEQQKEQEGKGEKEGALEGAKRDEEFPGRSSSLDGARSQDLLGEEEPEKTPDKGGDSEVEVGGGEKSAWDEKLRPE</sequence>
<feature type="non-terminal residue" evidence="3">
    <location>
        <position position="543"/>
    </location>
</feature>
<evidence type="ECO:0000259" key="2">
    <source>
        <dbReference type="Pfam" id="PF13699"/>
    </source>
</evidence>
<evidence type="ECO:0000256" key="1">
    <source>
        <dbReference type="SAM" id="MobiDB-lite"/>
    </source>
</evidence>
<accession>A0A964ULM4</accession>
<feature type="region of interest" description="Disordered" evidence="1">
    <location>
        <begin position="272"/>
        <end position="543"/>
    </location>
</feature>
<feature type="region of interest" description="Disordered" evidence="1">
    <location>
        <begin position="1"/>
        <end position="42"/>
    </location>
</feature>
<keyword evidence="4" id="KW-1185">Reference proteome</keyword>
<dbReference type="EMBL" id="JAAAHS010000010">
    <property type="protein sequence ID" value="NBE50360.1"/>
    <property type="molecule type" value="Genomic_DNA"/>
</dbReference>
<feature type="compositionally biased region" description="Basic and acidic residues" evidence="1">
    <location>
        <begin position="534"/>
        <end position="543"/>
    </location>
</feature>
<dbReference type="AlphaFoldDB" id="A0A964ULM4"/>
<comment type="caution">
    <text evidence="3">The sequence shown here is derived from an EMBL/GenBank/DDBJ whole genome shotgun (WGS) entry which is preliminary data.</text>
</comment>
<feature type="compositionally biased region" description="Basic and acidic residues" evidence="1">
    <location>
        <begin position="374"/>
        <end position="397"/>
    </location>
</feature>
<feature type="region of interest" description="Disordered" evidence="1">
    <location>
        <begin position="142"/>
        <end position="161"/>
    </location>
</feature>
<dbReference type="RefSeq" id="WP_161693341.1">
    <property type="nucleotide sequence ID" value="NZ_JAAAHS010000010.1"/>
</dbReference>
<evidence type="ECO:0000313" key="3">
    <source>
        <dbReference type="EMBL" id="NBE50360.1"/>
    </source>
</evidence>
<dbReference type="OrthoDB" id="9153660at2"/>
<reference evidence="3" key="1">
    <citation type="submission" date="2020-01" db="EMBL/GenBank/DDBJ databases">
        <title>Whole-genome analyses of novel actinobacteria.</title>
        <authorList>
            <person name="Sahin N."/>
        </authorList>
    </citation>
    <scope>NUCLEOTIDE SEQUENCE</scope>
    <source>
        <strain evidence="3">YC537</strain>
    </source>
</reference>